<evidence type="ECO:0000313" key="1">
    <source>
        <dbReference type="EMBL" id="PTF13770.1"/>
    </source>
</evidence>
<keyword evidence="2" id="KW-1185">Reference proteome</keyword>
<protein>
    <submittedName>
        <fullName evidence="1">Transcriptional regulator</fullName>
    </submittedName>
</protein>
<dbReference type="Proteomes" id="UP000242088">
    <property type="component" value="Unassembled WGS sequence"/>
</dbReference>
<dbReference type="RefSeq" id="WP_107521651.1">
    <property type="nucleotide sequence ID" value="NZ_CP130489.1"/>
</dbReference>
<dbReference type="EMBL" id="PYZI01000008">
    <property type="protein sequence ID" value="PTF13770.1"/>
    <property type="molecule type" value="Genomic_DNA"/>
</dbReference>
<reference evidence="1 2" key="1">
    <citation type="journal article" date="2016" name="Front. Microbiol.">
        <title>Comprehensive Phylogenetic Analysis of Bovine Non-aureus Staphylococci Species Based on Whole-Genome Sequencing.</title>
        <authorList>
            <person name="Naushad S."/>
            <person name="Barkema H.W."/>
            <person name="Luby C."/>
            <person name="Condas L.A."/>
            <person name="Nobrega D.B."/>
            <person name="Carson D.A."/>
            <person name="De Buck J."/>
        </authorList>
    </citation>
    <scope>NUCLEOTIDE SEQUENCE [LARGE SCALE GENOMIC DNA]</scope>
    <source>
        <strain evidence="1 2">SNUC 1409</strain>
    </source>
</reference>
<organism evidence="1 2">
    <name type="scientific">Staphylococcus devriesei</name>
    <dbReference type="NCBI Taxonomy" id="586733"/>
    <lineage>
        <taxon>Bacteria</taxon>
        <taxon>Bacillati</taxon>
        <taxon>Bacillota</taxon>
        <taxon>Bacilli</taxon>
        <taxon>Bacillales</taxon>
        <taxon>Staphylococcaceae</taxon>
        <taxon>Staphylococcus</taxon>
    </lineage>
</organism>
<evidence type="ECO:0000313" key="2">
    <source>
        <dbReference type="Proteomes" id="UP000242088"/>
    </source>
</evidence>
<proteinExistence type="predicted"/>
<accession>A0ABX5I1G6</accession>
<comment type="caution">
    <text evidence="1">The sequence shown here is derived from an EMBL/GenBank/DDBJ whole genome shotgun (WGS) entry which is preliminary data.</text>
</comment>
<sequence>MDRAFRILTIYNRLLQHKVVNKKSLTLELKSSARTIQRDIDDIRKFLYEANDWIGTENEITYDYKSESYVLTHNKNEIEKVHFMYDILSSLYFTRPMLSRYFYQYLKILILRHHSENQKMLLKYLNNFVIDENHTLDTPGSIVVRALNENKYLQYNKKLLLPLSLYYQKFSFHLVYQLNNEIYISDINEMNLTMTNKSFNRHKTDNIHTYVTFEIARDLWLKIHKYYYLHSIDKNEENYLIVTLKITKIEAIQLCFMYRSNVRVISPSNIKDEVINELLLLQTTYLKQHILK</sequence>
<name>A0ABX5I1G6_9STAP</name>
<gene>
    <name evidence="1" type="ORF">BUY47_08005</name>
</gene>